<gene>
    <name evidence="2" type="primary">DYHC_1</name>
    <name evidence="2" type="ORF">NPIL_601411</name>
</gene>
<dbReference type="PANTHER" id="PTHR22955">
    <property type="entry name" value="RETROTRANSPOSON"/>
    <property type="match status" value="1"/>
</dbReference>
<evidence type="ECO:0000313" key="3">
    <source>
        <dbReference type="Proteomes" id="UP000887013"/>
    </source>
</evidence>
<reference evidence="2" key="1">
    <citation type="submission" date="2020-08" db="EMBL/GenBank/DDBJ databases">
        <title>Multicomponent nature underlies the extraordinary mechanical properties of spider dragline silk.</title>
        <authorList>
            <person name="Kono N."/>
            <person name="Nakamura H."/>
            <person name="Mori M."/>
            <person name="Yoshida Y."/>
            <person name="Ohtoshi R."/>
            <person name="Malay A.D."/>
            <person name="Moran D.A.P."/>
            <person name="Tomita M."/>
            <person name="Numata K."/>
            <person name="Arakawa K."/>
        </authorList>
    </citation>
    <scope>NUCLEOTIDE SEQUENCE</scope>
</reference>
<dbReference type="EMBL" id="BMAW01130941">
    <property type="protein sequence ID" value="GFU37051.1"/>
    <property type="molecule type" value="Genomic_DNA"/>
</dbReference>
<sequence length="360" mass="41293">MKLRKWQTNSVKPCEAWRRASTETQEDKTIEEGCGALTKVLGLAWDPDKDMIFFDFSKFINILTNGCSTKRFILQILDHASVTAYGCMTFLRRVTHDNRVIVKIREIQNLTERDQWSHCPGKENPVDILSRGIVASDLAKNSVWWHGPPWLSKPSEFWPDLKSAISIQQENKSLFGIEDSVEEWSKYVSFVDELVSEGLLYLIRRNLYFLLQATTLESGQSPVFMIHVHLDTFGLRFKPPLDKPKHKTLQHLLQSMVAGIFSATGLVHRVDNSRASKKYVTEMEELQELQEMREELNGRIVSVNRDAEEVLLDLQPYSYLWKEEPDSVIKSLTANPEDALGNVPQIIEQVREAAVFRAGN</sequence>
<dbReference type="AlphaFoldDB" id="A0A8X6QNY9"/>
<evidence type="ECO:0000313" key="2">
    <source>
        <dbReference type="EMBL" id="GFU37051.1"/>
    </source>
</evidence>
<dbReference type="Proteomes" id="UP000887013">
    <property type="component" value="Unassembled WGS sequence"/>
</dbReference>
<dbReference type="PANTHER" id="PTHR22955:SF77">
    <property type="entry name" value="ASPARTIC PUTATIVE DOMAIN-CONTAINING PROTEIN-RELATED"/>
    <property type="match status" value="1"/>
</dbReference>
<organism evidence="2 3">
    <name type="scientific">Nephila pilipes</name>
    <name type="common">Giant wood spider</name>
    <name type="synonym">Nephila maculata</name>
    <dbReference type="NCBI Taxonomy" id="299642"/>
    <lineage>
        <taxon>Eukaryota</taxon>
        <taxon>Metazoa</taxon>
        <taxon>Ecdysozoa</taxon>
        <taxon>Arthropoda</taxon>
        <taxon>Chelicerata</taxon>
        <taxon>Arachnida</taxon>
        <taxon>Araneae</taxon>
        <taxon>Araneomorphae</taxon>
        <taxon>Entelegynae</taxon>
        <taxon>Araneoidea</taxon>
        <taxon>Nephilidae</taxon>
        <taxon>Nephila</taxon>
    </lineage>
</organism>
<keyword evidence="1" id="KW-0175">Coiled coil</keyword>
<evidence type="ECO:0000256" key="1">
    <source>
        <dbReference type="SAM" id="Coils"/>
    </source>
</evidence>
<protein>
    <submittedName>
        <fullName evidence="2">Dynein beta chain, ciliary</fullName>
    </submittedName>
</protein>
<dbReference type="OrthoDB" id="10542539at2759"/>
<feature type="coiled-coil region" evidence="1">
    <location>
        <begin position="272"/>
        <end position="306"/>
    </location>
</feature>
<accession>A0A8X6QNY9</accession>
<keyword evidence="3" id="KW-1185">Reference proteome</keyword>
<comment type="caution">
    <text evidence="2">The sequence shown here is derived from an EMBL/GenBank/DDBJ whole genome shotgun (WGS) entry which is preliminary data.</text>
</comment>
<proteinExistence type="predicted"/>
<name>A0A8X6QNY9_NEPPI</name>